<name>A0A0F4GRQ8_9PEZI</name>
<sequence length="82" mass="8716">MDFLKKAAGSMGNKEGQQQGGQPAAGGAPAGQKQDYGDKAFDTISKKAGHDFTPEQDEKITDGLRGAYEKFSGSKVNEKYSN</sequence>
<feature type="compositionally biased region" description="Basic and acidic residues" evidence="1">
    <location>
        <begin position="35"/>
        <end position="60"/>
    </location>
</feature>
<feature type="compositionally biased region" description="Low complexity" evidence="1">
    <location>
        <begin position="16"/>
        <end position="32"/>
    </location>
</feature>
<dbReference type="EMBL" id="LAFY01000345">
    <property type="protein sequence ID" value="KJX99727.1"/>
    <property type="molecule type" value="Genomic_DNA"/>
</dbReference>
<evidence type="ECO:0000313" key="3">
    <source>
        <dbReference type="Proteomes" id="UP000033647"/>
    </source>
</evidence>
<gene>
    <name evidence="2" type="ORF">TI39_contig353g00041</name>
</gene>
<protein>
    <submittedName>
        <fullName evidence="2">Uncharacterized protein</fullName>
    </submittedName>
</protein>
<evidence type="ECO:0000256" key="1">
    <source>
        <dbReference type="SAM" id="MobiDB-lite"/>
    </source>
</evidence>
<dbReference type="Proteomes" id="UP000033647">
    <property type="component" value="Unassembled WGS sequence"/>
</dbReference>
<feature type="region of interest" description="Disordered" evidence="1">
    <location>
        <begin position="1"/>
        <end position="60"/>
    </location>
</feature>
<accession>A0A0F4GRQ8</accession>
<dbReference type="OrthoDB" id="3050608at2759"/>
<organism evidence="2 3">
    <name type="scientific">Zymoseptoria brevis</name>
    <dbReference type="NCBI Taxonomy" id="1047168"/>
    <lineage>
        <taxon>Eukaryota</taxon>
        <taxon>Fungi</taxon>
        <taxon>Dikarya</taxon>
        <taxon>Ascomycota</taxon>
        <taxon>Pezizomycotina</taxon>
        <taxon>Dothideomycetes</taxon>
        <taxon>Dothideomycetidae</taxon>
        <taxon>Mycosphaerellales</taxon>
        <taxon>Mycosphaerellaceae</taxon>
        <taxon>Zymoseptoria</taxon>
    </lineage>
</organism>
<dbReference type="AlphaFoldDB" id="A0A0F4GRQ8"/>
<reference evidence="2 3" key="1">
    <citation type="submission" date="2015-03" db="EMBL/GenBank/DDBJ databases">
        <title>RNA-seq based gene annotation and comparative genomics of four Zymoseptoria species reveal species-specific pathogenicity related genes and transposable element activity.</title>
        <authorList>
            <person name="Grandaubert J."/>
            <person name="Bhattacharyya A."/>
            <person name="Stukenbrock E.H."/>
        </authorList>
    </citation>
    <scope>NUCLEOTIDE SEQUENCE [LARGE SCALE GENOMIC DNA]</scope>
    <source>
        <strain evidence="2 3">Zb18110</strain>
    </source>
</reference>
<proteinExistence type="predicted"/>
<comment type="caution">
    <text evidence="2">The sequence shown here is derived from an EMBL/GenBank/DDBJ whole genome shotgun (WGS) entry which is preliminary data.</text>
</comment>
<keyword evidence="3" id="KW-1185">Reference proteome</keyword>
<evidence type="ECO:0000313" key="2">
    <source>
        <dbReference type="EMBL" id="KJX99727.1"/>
    </source>
</evidence>